<protein>
    <recommendedName>
        <fullName evidence="4">ELMO domain-containing protein</fullName>
    </recommendedName>
</protein>
<evidence type="ECO:0000256" key="1">
    <source>
        <dbReference type="SAM" id="MobiDB-lite"/>
    </source>
</evidence>
<proteinExistence type="predicted"/>
<sequence length="365" mass="41624">MVSRRDSMLGSLKAYYRKLRTFKGTVRALILLKRTPLPLLSAVKATTPAASSLNDEQRSAVLEVPRISATAASTVQTQVHKLVAEGHVVAEIDPTGTEVTYRQQGNLDHYTEDNLAKRVRLQQHPHMIALTQRLWNCALRNGEKKLKFDDYETYMLCLHRLILPEFDIGASKELIMDDWKRDSGEQDHLDYAFFHLSMFELVDLWTDTVDPEDYISLLYCITHCLTYLLNDSHKLKSLEEVSTVDILDESKGVTLEGITQDLQRELNSDEFTFYQDQVKLATEAHQIAERKVNGPTSPRRTSQSQQSSIQNIQNIQNVQNSPRSRSRERKRSTSRGGGRVGNATMDKFCLFRLSLYLTTPSKPFG</sequence>
<dbReference type="EMBL" id="JBIMZQ010000001">
    <property type="protein sequence ID" value="KAL3674410.1"/>
    <property type="molecule type" value="Genomic_DNA"/>
</dbReference>
<comment type="caution">
    <text evidence="2">The sequence shown here is derived from an EMBL/GenBank/DDBJ whole genome shotgun (WGS) entry which is preliminary data.</text>
</comment>
<organism evidence="2 3">
    <name type="scientific">Phytophthora oleae</name>
    <dbReference type="NCBI Taxonomy" id="2107226"/>
    <lineage>
        <taxon>Eukaryota</taxon>
        <taxon>Sar</taxon>
        <taxon>Stramenopiles</taxon>
        <taxon>Oomycota</taxon>
        <taxon>Peronosporomycetes</taxon>
        <taxon>Peronosporales</taxon>
        <taxon>Peronosporaceae</taxon>
        <taxon>Phytophthora</taxon>
    </lineage>
</organism>
<feature type="compositionally biased region" description="Basic residues" evidence="1">
    <location>
        <begin position="324"/>
        <end position="333"/>
    </location>
</feature>
<dbReference type="Proteomes" id="UP001632037">
    <property type="component" value="Unassembled WGS sequence"/>
</dbReference>
<feature type="compositionally biased region" description="Low complexity" evidence="1">
    <location>
        <begin position="302"/>
        <end position="323"/>
    </location>
</feature>
<evidence type="ECO:0000313" key="3">
    <source>
        <dbReference type="Proteomes" id="UP001632037"/>
    </source>
</evidence>
<reference evidence="2 3" key="1">
    <citation type="submission" date="2024-09" db="EMBL/GenBank/DDBJ databases">
        <title>Genome sequencing and assembly of Phytophthora oleae, isolate VK10A, causative agent of rot of olive drupes.</title>
        <authorList>
            <person name="Conti Taguali S."/>
            <person name="Riolo M."/>
            <person name="La Spada F."/>
            <person name="Cacciola S.O."/>
            <person name="Dionisio G."/>
        </authorList>
    </citation>
    <scope>NUCLEOTIDE SEQUENCE [LARGE SCALE GENOMIC DNA]</scope>
    <source>
        <strain evidence="2 3">VK10A</strain>
    </source>
</reference>
<keyword evidence="3" id="KW-1185">Reference proteome</keyword>
<accession>A0ABD3G8Q4</accession>
<gene>
    <name evidence="2" type="ORF">V7S43_000364</name>
</gene>
<evidence type="ECO:0008006" key="4">
    <source>
        <dbReference type="Google" id="ProtNLM"/>
    </source>
</evidence>
<name>A0ABD3G8Q4_9STRA</name>
<dbReference type="AlphaFoldDB" id="A0ABD3G8Q4"/>
<evidence type="ECO:0000313" key="2">
    <source>
        <dbReference type="EMBL" id="KAL3674410.1"/>
    </source>
</evidence>
<feature type="region of interest" description="Disordered" evidence="1">
    <location>
        <begin position="289"/>
        <end position="341"/>
    </location>
</feature>